<dbReference type="SUPFAM" id="SSF81383">
    <property type="entry name" value="F-box domain"/>
    <property type="match status" value="1"/>
</dbReference>
<name>A0AAN7DLZ0_9FUNG</name>
<reference evidence="2 3" key="1">
    <citation type="submission" date="2022-11" db="EMBL/GenBank/DDBJ databases">
        <title>Mucor velutinosus strain NIH1002 WGS.</title>
        <authorList>
            <person name="Subramanian P."/>
            <person name="Mullikin J.C."/>
            <person name="Segre J.A."/>
            <person name="Zelazny A.M."/>
        </authorList>
    </citation>
    <scope>NUCLEOTIDE SEQUENCE [LARGE SCALE GENOMIC DNA]</scope>
    <source>
        <strain evidence="2 3">NIH1002</strain>
    </source>
</reference>
<keyword evidence="3" id="KW-1185">Reference proteome</keyword>
<dbReference type="EMBL" id="JASEJX010000012">
    <property type="protein sequence ID" value="KAK4519044.1"/>
    <property type="molecule type" value="Genomic_DNA"/>
</dbReference>
<dbReference type="PROSITE" id="PS50181">
    <property type="entry name" value="FBOX"/>
    <property type="match status" value="1"/>
</dbReference>
<organism evidence="2 3">
    <name type="scientific">Mucor velutinosus</name>
    <dbReference type="NCBI Taxonomy" id="708070"/>
    <lineage>
        <taxon>Eukaryota</taxon>
        <taxon>Fungi</taxon>
        <taxon>Fungi incertae sedis</taxon>
        <taxon>Mucoromycota</taxon>
        <taxon>Mucoromycotina</taxon>
        <taxon>Mucoromycetes</taxon>
        <taxon>Mucorales</taxon>
        <taxon>Mucorineae</taxon>
        <taxon>Mucoraceae</taxon>
        <taxon>Mucor</taxon>
    </lineage>
</organism>
<dbReference type="Proteomes" id="UP001304243">
    <property type="component" value="Unassembled WGS sequence"/>
</dbReference>
<dbReference type="InterPro" id="IPR001810">
    <property type="entry name" value="F-box_dom"/>
</dbReference>
<protein>
    <submittedName>
        <fullName evidence="2">Vacuolar morphogenesis protein 6</fullName>
    </submittedName>
</protein>
<proteinExistence type="predicted"/>
<dbReference type="AlphaFoldDB" id="A0AAN7DLZ0"/>
<evidence type="ECO:0000259" key="1">
    <source>
        <dbReference type="PROSITE" id="PS50181"/>
    </source>
</evidence>
<accession>A0AAN7DLZ0</accession>
<feature type="domain" description="F-box" evidence="1">
    <location>
        <begin position="1"/>
        <end position="52"/>
    </location>
</feature>
<dbReference type="GeneID" id="89952958"/>
<dbReference type="Pfam" id="PF12937">
    <property type="entry name" value="F-box-like"/>
    <property type="match status" value="1"/>
</dbReference>
<dbReference type="RefSeq" id="XP_064685710.1">
    <property type="nucleotide sequence ID" value="XM_064828508.1"/>
</dbReference>
<gene>
    <name evidence="2" type="primary">VAM6</name>
    <name evidence="2" type="ORF">ATC70_009272</name>
</gene>
<evidence type="ECO:0000313" key="3">
    <source>
        <dbReference type="Proteomes" id="UP001304243"/>
    </source>
</evidence>
<sequence length="370" mass="42795">MLAVEILDKIFSYLAYSEIYRIRSVCKTWRQQCEYHLYLSVKAKKTKLYVKIGKKGRTALVDMKPYQFDAENQVIEFNCQQPQDDDDNVVYLDQDMKHVKTQIQFSEWSQQETTAQNSELLLNLNLVDRAQMLFHLQYNPSMEQVHNLMLPKDGQNELHYVGDKGIIITYSYSSDHQEQRGQSSSAVHFHGIDDSATQSSFNSIFDQRGAAAANNTICLRIRSIHANLSWLLSGFNTSITPEPLYPKRYQVLADTLASHNLSDKHICAYSESVLKCIMTMRNNDTVDPDALSRLLDQPTQEISWKEALQTKLQSLGIDPRVIYKYTFVKNYMLQQYPPTAKPDDVAKVIQESEEAWIIKKLSLIRELRQF</sequence>
<evidence type="ECO:0000313" key="2">
    <source>
        <dbReference type="EMBL" id="KAK4519044.1"/>
    </source>
</evidence>
<dbReference type="Gene3D" id="1.20.1280.50">
    <property type="match status" value="1"/>
</dbReference>
<comment type="caution">
    <text evidence="2">The sequence shown here is derived from an EMBL/GenBank/DDBJ whole genome shotgun (WGS) entry which is preliminary data.</text>
</comment>
<dbReference type="InterPro" id="IPR036047">
    <property type="entry name" value="F-box-like_dom_sf"/>
</dbReference>